<dbReference type="GO" id="GO:0016787">
    <property type="term" value="F:hydrolase activity"/>
    <property type="evidence" value="ECO:0007669"/>
    <property type="project" value="UniProtKB-KW"/>
</dbReference>
<dbReference type="OrthoDB" id="9808822at2"/>
<dbReference type="PANTHER" id="PTHR43603:SF1">
    <property type="entry name" value="ZINC-REGULATED GTPASE METALLOPROTEIN ACTIVATOR 1"/>
    <property type="match status" value="1"/>
</dbReference>
<dbReference type="Proteomes" id="UP000277424">
    <property type="component" value="Unassembled WGS sequence"/>
</dbReference>
<dbReference type="GO" id="GO:0000166">
    <property type="term" value="F:nucleotide binding"/>
    <property type="evidence" value="ECO:0007669"/>
    <property type="project" value="UniProtKB-KW"/>
</dbReference>
<evidence type="ECO:0000256" key="5">
    <source>
        <dbReference type="ARBA" id="ARBA00045658"/>
    </source>
</evidence>
<dbReference type="SMART" id="SM00833">
    <property type="entry name" value="CobW_C"/>
    <property type="match status" value="1"/>
</dbReference>
<evidence type="ECO:0000256" key="6">
    <source>
        <dbReference type="ARBA" id="ARBA00049117"/>
    </source>
</evidence>
<comment type="catalytic activity">
    <reaction evidence="6">
        <text>GTP + H2O = GDP + phosphate + H(+)</text>
        <dbReference type="Rhea" id="RHEA:19669"/>
        <dbReference type="ChEBI" id="CHEBI:15377"/>
        <dbReference type="ChEBI" id="CHEBI:15378"/>
        <dbReference type="ChEBI" id="CHEBI:37565"/>
        <dbReference type="ChEBI" id="CHEBI:43474"/>
        <dbReference type="ChEBI" id="CHEBI:58189"/>
    </reaction>
    <physiologicalReaction direction="left-to-right" evidence="6">
        <dbReference type="Rhea" id="RHEA:19670"/>
    </physiologicalReaction>
</comment>
<accession>A0A420WMH3</accession>
<comment type="caution">
    <text evidence="8">The sequence shown here is derived from an EMBL/GenBank/DDBJ whole genome shotgun (WGS) entry which is preliminary data.</text>
</comment>
<sequence>MTARQSDPQATDPRLPVTVLSGFLGAGKTTLMNHVLNNREGRRVAVIVNDMSEVNIDADLIREGGADLSRTEETLVEMTNGCICCTLRDDLLNEVRRLAEDGRFDYLLIESTGISEPLPVAATFDFRSEEGDSLSDVARLDTMVTVVDAANLLRDYASADFLRDRGESLGEEDERSLVNLLVEQIEFADVVILNKTDVAGPEALDAARKIIRALNPDAELIETSQSRVALDKVLNTGRFDFDKAQEHPLWFKELYGFADHTPESEQYGVHSFTYRARQPFHPRKFFDFVNADWPGVIRAKGHFWLATRPDWVGELSQAGALVKHEAMGFWWVSVPKERWPDDPEWRRHIARAWDAVYGDRRQEIVFIGAHMDEAEIRRRLDACLLGDADALTLDFDLWEGLEDPFPVWRRAAS</sequence>
<feature type="domain" description="CobW C-terminal" evidence="7">
    <location>
        <begin position="269"/>
        <end position="384"/>
    </location>
</feature>
<dbReference type="InterPro" id="IPR027417">
    <property type="entry name" value="P-loop_NTPase"/>
</dbReference>
<dbReference type="NCBIfam" id="NF038288">
    <property type="entry name" value="chaper_GTP_ZigA"/>
    <property type="match status" value="1"/>
</dbReference>
<dbReference type="Gene3D" id="3.30.1220.10">
    <property type="entry name" value="CobW-like, C-terminal domain"/>
    <property type="match status" value="1"/>
</dbReference>
<dbReference type="PANTHER" id="PTHR43603">
    <property type="entry name" value="COBW DOMAIN-CONTAINING PROTEIN DDB_G0274527"/>
    <property type="match status" value="1"/>
</dbReference>
<evidence type="ECO:0000256" key="1">
    <source>
        <dbReference type="ARBA" id="ARBA00022741"/>
    </source>
</evidence>
<dbReference type="InterPro" id="IPR051927">
    <property type="entry name" value="Zn_Chap_cDPG_Synth"/>
</dbReference>
<keyword evidence="1" id="KW-0547">Nucleotide-binding</keyword>
<dbReference type="InterPro" id="IPR047920">
    <property type="entry name" value="ZigA-like"/>
</dbReference>
<evidence type="ECO:0000256" key="4">
    <source>
        <dbReference type="ARBA" id="ARBA00034320"/>
    </source>
</evidence>
<gene>
    <name evidence="8" type="ORF">BCL74_0006</name>
</gene>
<evidence type="ECO:0000256" key="2">
    <source>
        <dbReference type="ARBA" id="ARBA00022801"/>
    </source>
</evidence>
<dbReference type="Gene3D" id="3.40.50.300">
    <property type="entry name" value="P-loop containing nucleotide triphosphate hydrolases"/>
    <property type="match status" value="1"/>
</dbReference>
<keyword evidence="2" id="KW-0378">Hydrolase</keyword>
<evidence type="ECO:0000313" key="8">
    <source>
        <dbReference type="EMBL" id="RKQ72248.1"/>
    </source>
</evidence>
<name>A0A420WMH3_9PROT</name>
<dbReference type="InterPro" id="IPR011629">
    <property type="entry name" value="CobW-like_C"/>
</dbReference>
<proteinExistence type="inferred from homology"/>
<comment type="function">
    <text evidence="5">Zinc chaperone that directly transfers zinc cofactor to target proteins, thereby activating them. Zinc is transferred from the CXCC motif in the GTPase domain to the zinc binding site in target proteins in a process requiring GTP hydrolysis.</text>
</comment>
<dbReference type="SUPFAM" id="SSF52540">
    <property type="entry name" value="P-loop containing nucleoside triphosphate hydrolases"/>
    <property type="match status" value="1"/>
</dbReference>
<comment type="similarity">
    <text evidence="4">Belongs to the SIMIBI class G3E GTPase family. ZNG1 subfamily.</text>
</comment>
<evidence type="ECO:0000256" key="3">
    <source>
        <dbReference type="ARBA" id="ARBA00023186"/>
    </source>
</evidence>
<dbReference type="InterPro" id="IPR003495">
    <property type="entry name" value="CobW/HypB/UreG_nucleotide-bd"/>
</dbReference>
<protein>
    <submittedName>
        <fullName evidence="8">G3E family GTPase</fullName>
    </submittedName>
</protein>
<dbReference type="InterPro" id="IPR036627">
    <property type="entry name" value="CobW-likC_sf"/>
</dbReference>
<dbReference type="EMBL" id="RBIG01000001">
    <property type="protein sequence ID" value="RKQ72248.1"/>
    <property type="molecule type" value="Genomic_DNA"/>
</dbReference>
<evidence type="ECO:0000313" key="9">
    <source>
        <dbReference type="Proteomes" id="UP000277424"/>
    </source>
</evidence>
<organism evidence="8 9">
    <name type="scientific">Oceanibaculum indicum</name>
    <dbReference type="NCBI Taxonomy" id="526216"/>
    <lineage>
        <taxon>Bacteria</taxon>
        <taxon>Pseudomonadati</taxon>
        <taxon>Pseudomonadota</taxon>
        <taxon>Alphaproteobacteria</taxon>
        <taxon>Rhodospirillales</taxon>
        <taxon>Oceanibaculaceae</taxon>
        <taxon>Oceanibaculum</taxon>
    </lineage>
</organism>
<reference evidence="8 9" key="1">
    <citation type="submission" date="2018-10" db="EMBL/GenBank/DDBJ databases">
        <title>Comparative analysis of microorganisms from saline springs in Andes Mountain Range, Colombia.</title>
        <authorList>
            <person name="Rubin E."/>
        </authorList>
    </citation>
    <scope>NUCLEOTIDE SEQUENCE [LARGE SCALE GENOMIC DNA]</scope>
    <source>
        <strain evidence="8 9">USBA 36</strain>
    </source>
</reference>
<dbReference type="AlphaFoldDB" id="A0A420WMH3"/>
<dbReference type="Pfam" id="PF02492">
    <property type="entry name" value="cobW"/>
    <property type="match status" value="1"/>
</dbReference>
<evidence type="ECO:0000259" key="7">
    <source>
        <dbReference type="SMART" id="SM00833"/>
    </source>
</evidence>
<dbReference type="Pfam" id="PF07683">
    <property type="entry name" value="CobW_C"/>
    <property type="match status" value="1"/>
</dbReference>
<dbReference type="RefSeq" id="WP_121216635.1">
    <property type="nucleotide sequence ID" value="NZ_RBIG01000001.1"/>
</dbReference>
<keyword evidence="3" id="KW-0143">Chaperone</keyword>
<dbReference type="CDD" id="cd03112">
    <property type="entry name" value="CobW-like"/>
    <property type="match status" value="1"/>
</dbReference>